<name>A0A3M7H714_HORWE</name>
<evidence type="ECO:0000256" key="2">
    <source>
        <dbReference type="ARBA" id="ARBA00005287"/>
    </source>
</evidence>
<dbReference type="Proteomes" id="UP000281468">
    <property type="component" value="Unassembled WGS sequence"/>
</dbReference>
<dbReference type="Pfam" id="PF01125">
    <property type="entry name" value="BUD31"/>
    <property type="match status" value="1"/>
</dbReference>
<dbReference type="PANTHER" id="PTHR19411:SF0">
    <property type="entry name" value="PROTEIN BUD31 HOMOLOG"/>
    <property type="match status" value="1"/>
</dbReference>
<protein>
    <submittedName>
        <fullName evidence="4">Uncharacterized protein</fullName>
    </submittedName>
</protein>
<dbReference type="PRINTS" id="PR00322">
    <property type="entry name" value="G10"/>
</dbReference>
<accession>A0A3M7H714</accession>
<comment type="subcellular location">
    <subcellularLocation>
        <location evidence="1">Nucleus</location>
    </subcellularLocation>
</comment>
<dbReference type="PANTHER" id="PTHR19411">
    <property type="entry name" value="PROTEIN BUD31-RELATED"/>
    <property type="match status" value="1"/>
</dbReference>
<keyword evidence="3" id="KW-0539">Nucleus</keyword>
<comment type="similarity">
    <text evidence="2">Belongs to the BUD31 (G10) family.</text>
</comment>
<comment type="caution">
    <text evidence="4">The sequence shown here is derived from an EMBL/GenBank/DDBJ whole genome shotgun (WGS) entry which is preliminary data.</text>
</comment>
<gene>
    <name evidence="4" type="ORF">D0862_03753</name>
</gene>
<dbReference type="InterPro" id="IPR001748">
    <property type="entry name" value="BUD31"/>
</dbReference>
<dbReference type="AlphaFoldDB" id="A0A3M7H714"/>
<dbReference type="GO" id="GO:0005681">
    <property type="term" value="C:spliceosomal complex"/>
    <property type="evidence" value="ECO:0007669"/>
    <property type="project" value="TreeGrafter"/>
</dbReference>
<evidence type="ECO:0000313" key="5">
    <source>
        <dbReference type="Proteomes" id="UP000281468"/>
    </source>
</evidence>
<dbReference type="GO" id="GO:0000398">
    <property type="term" value="P:mRNA splicing, via spliceosome"/>
    <property type="evidence" value="ECO:0007669"/>
    <property type="project" value="TreeGrafter"/>
</dbReference>
<evidence type="ECO:0000256" key="3">
    <source>
        <dbReference type="ARBA" id="ARBA00023242"/>
    </source>
</evidence>
<proteinExistence type="inferred from homology"/>
<evidence type="ECO:0000256" key="1">
    <source>
        <dbReference type="ARBA" id="ARBA00004123"/>
    </source>
</evidence>
<dbReference type="EMBL" id="QWIQ01000085">
    <property type="protein sequence ID" value="RMZ09043.1"/>
    <property type="molecule type" value="Genomic_DNA"/>
</dbReference>
<sequence length="162" mass="18846">MALGIFRTITQGILKRPVREHTAIANMPAIRTAKNRKPPPDGFDDIEDTLLEFSNKMKDAENASHEGKKKHEMQWPIFQITHQRSRYIYDLYYEKEAISKQLYDWLLKNGYADANLIAKWKKQGYEKVRYDAVENVSFQDSLLTLGAAMLSEVYPDKGDQFQ</sequence>
<evidence type="ECO:0000313" key="4">
    <source>
        <dbReference type="EMBL" id="RMZ09043.1"/>
    </source>
</evidence>
<reference evidence="4 5" key="1">
    <citation type="journal article" date="2018" name="BMC Genomics">
        <title>Genomic evidence for intraspecific hybridization in a clonal and extremely halotolerant yeast.</title>
        <authorList>
            <person name="Gostincar C."/>
            <person name="Stajich J.E."/>
            <person name="Zupancic J."/>
            <person name="Zalar P."/>
            <person name="Gunde-Cimerman N."/>
        </authorList>
    </citation>
    <scope>NUCLEOTIDE SEQUENCE [LARGE SCALE GENOMIC DNA]</scope>
    <source>
        <strain evidence="4 5">EXF-171</strain>
    </source>
</reference>
<dbReference type="VEuPathDB" id="FungiDB:BTJ68_04254"/>
<organism evidence="4 5">
    <name type="scientific">Hortaea werneckii</name>
    <name type="common">Black yeast</name>
    <name type="synonym">Cladosporium werneckii</name>
    <dbReference type="NCBI Taxonomy" id="91943"/>
    <lineage>
        <taxon>Eukaryota</taxon>
        <taxon>Fungi</taxon>
        <taxon>Dikarya</taxon>
        <taxon>Ascomycota</taxon>
        <taxon>Pezizomycotina</taxon>
        <taxon>Dothideomycetes</taxon>
        <taxon>Dothideomycetidae</taxon>
        <taxon>Mycosphaerellales</taxon>
        <taxon>Teratosphaeriaceae</taxon>
        <taxon>Hortaea</taxon>
    </lineage>
</organism>